<gene>
    <name evidence="1" type="ORF">IMCC3317_17900</name>
</gene>
<name>A0A7L4ZIW7_9FLAO</name>
<organism evidence="1 2">
    <name type="scientific">Kordia antarctica</name>
    <dbReference type="NCBI Taxonomy" id="1218801"/>
    <lineage>
        <taxon>Bacteria</taxon>
        <taxon>Pseudomonadati</taxon>
        <taxon>Bacteroidota</taxon>
        <taxon>Flavobacteriia</taxon>
        <taxon>Flavobacteriales</taxon>
        <taxon>Flavobacteriaceae</taxon>
        <taxon>Kordia</taxon>
    </lineage>
</organism>
<reference evidence="1 2" key="1">
    <citation type="journal article" date="2013" name="Int. J. Syst. Evol. Microbiol.">
        <title>Kordia antarctica sp. nov., isolated from Antarctic seawater.</title>
        <authorList>
            <person name="Baek K."/>
            <person name="Choi A."/>
            <person name="Kang I."/>
            <person name="Lee K."/>
            <person name="Cho J.C."/>
        </authorList>
    </citation>
    <scope>NUCLEOTIDE SEQUENCE [LARGE SCALE GENOMIC DNA]</scope>
    <source>
        <strain evidence="1 2">IMCC3317</strain>
    </source>
</reference>
<dbReference type="Proteomes" id="UP000464657">
    <property type="component" value="Chromosome"/>
</dbReference>
<dbReference type="RefSeq" id="WP_160129133.1">
    <property type="nucleotide sequence ID" value="NZ_CP019288.1"/>
</dbReference>
<evidence type="ECO:0000313" key="2">
    <source>
        <dbReference type="Proteomes" id="UP000464657"/>
    </source>
</evidence>
<dbReference type="AlphaFoldDB" id="A0A7L4ZIW7"/>
<sequence>MERNKTLGITPKLNLVKGLNKRSSLLKGNMMLYQNSVMNIKQLNFLPFQNLKKNSYLYGSLLKLEDIFKGNITIISIKKPVTYLRHNIIIKPIINLTNKV</sequence>
<dbReference type="KEGG" id="kan:IMCC3317_17900"/>
<keyword evidence="2" id="KW-1185">Reference proteome</keyword>
<evidence type="ECO:0000313" key="1">
    <source>
        <dbReference type="EMBL" id="QHI36427.1"/>
    </source>
</evidence>
<proteinExistence type="predicted"/>
<accession>A0A7L4ZIW7</accession>
<protein>
    <submittedName>
        <fullName evidence="1">Uncharacterized protein</fullName>
    </submittedName>
</protein>
<dbReference type="EMBL" id="CP019288">
    <property type="protein sequence ID" value="QHI36427.1"/>
    <property type="molecule type" value="Genomic_DNA"/>
</dbReference>